<feature type="transmembrane region" description="Helical" evidence="3">
    <location>
        <begin position="338"/>
        <end position="358"/>
    </location>
</feature>
<dbReference type="InterPro" id="IPR036259">
    <property type="entry name" value="MFS_trans_sf"/>
</dbReference>
<keyword evidence="3" id="KW-1133">Transmembrane helix</keyword>
<evidence type="ECO:0000313" key="5">
    <source>
        <dbReference type="EMBL" id="KAK5067806.1"/>
    </source>
</evidence>
<proteinExistence type="predicted"/>
<feature type="transmembrane region" description="Helical" evidence="3">
    <location>
        <begin position="305"/>
        <end position="326"/>
    </location>
</feature>
<feature type="transmembrane region" description="Helical" evidence="3">
    <location>
        <begin position="162"/>
        <end position="187"/>
    </location>
</feature>
<evidence type="ECO:0000256" key="3">
    <source>
        <dbReference type="SAM" id="Phobius"/>
    </source>
</evidence>
<feature type="region of interest" description="Disordered" evidence="2">
    <location>
        <begin position="244"/>
        <end position="273"/>
    </location>
</feature>
<gene>
    <name evidence="5" type="ORF">LTR69_001795</name>
</gene>
<feature type="region of interest" description="Disordered" evidence="2">
    <location>
        <begin position="524"/>
        <end position="558"/>
    </location>
</feature>
<feature type="transmembrane region" description="Helical" evidence="3">
    <location>
        <begin position="89"/>
        <end position="107"/>
    </location>
</feature>
<dbReference type="PANTHER" id="PTHR23520:SF5">
    <property type="entry name" value="TRANSPORTER, PUTATIVE (AFU_ORTHOLOGUE AFUA_3G04000)-RELATED"/>
    <property type="match status" value="1"/>
</dbReference>
<sequence>MAGLTQWLNRETGLQSLRTYGNKDIYLILLTRFLRMFAYGGAALVLAVFLWIAGYGKQIGTFMTLTLLGDAAISYGLTIVADKLGRRRVLMVGSLLMAFSGAVFALTKNWYLLLFAAIVGVITPGAHEVGPFRAVETTSSDPRDFQEAILAQLSPLEARTDVFAWFAVSSTVAMACGLFVTGMLTWAQRTYLHRDWKETYQPIFGVYAVIGLIKFFVTLLLSDNCEASSASKYAWAATTTVEEVPSPSSSEETNLLSRRSSTAKQPRTSAAGPAEKTLAYRLRKSLASPWKVSRSSLPILLRLSFLYALNAFAAGMLPLTLMAWYVNFRNRWFLMHRVGYVLSAVWLFSSLSNLFSAAVARRLGLVRAMVYTHLPCALFLALIPLAAKTWYLLAVLLLADGIFGSMDQAPREAFVAAVFLPRERTQAIGTLNFVRTLAASLGPMVSVYVWTKEKWWIPFELAAVLKICYDVGLLVMFLNTPLPEERRRSEAENGSGGQQEMSMTAAEMDVNILMDEYSAQELTPPSAFDISDDEEEEEDHHTLVGDEHDVGVRRKYGD</sequence>
<dbReference type="InterPro" id="IPR020846">
    <property type="entry name" value="MFS_dom"/>
</dbReference>
<accession>A0ABR0JPA8</accession>
<comment type="caution">
    <text evidence="5">The sequence shown here is derived from an EMBL/GenBank/DDBJ whole genome shotgun (WGS) entry which is preliminary data.</text>
</comment>
<dbReference type="EMBL" id="JAVRRF010000002">
    <property type="protein sequence ID" value="KAK5067806.1"/>
    <property type="molecule type" value="Genomic_DNA"/>
</dbReference>
<name>A0ABR0JPA8_9EURO</name>
<feature type="transmembrane region" description="Helical" evidence="3">
    <location>
        <begin position="59"/>
        <end position="77"/>
    </location>
</feature>
<dbReference type="Pfam" id="PF07690">
    <property type="entry name" value="MFS_1"/>
    <property type="match status" value="1"/>
</dbReference>
<dbReference type="InterPro" id="IPR011701">
    <property type="entry name" value="MFS"/>
</dbReference>
<reference evidence="5 6" key="1">
    <citation type="submission" date="2023-08" db="EMBL/GenBank/DDBJ databases">
        <title>Black Yeasts Isolated from many extreme environments.</title>
        <authorList>
            <person name="Coleine C."/>
            <person name="Stajich J.E."/>
            <person name="Selbmann L."/>
        </authorList>
    </citation>
    <scope>NUCLEOTIDE SEQUENCE [LARGE SCALE GENOMIC DNA]</scope>
    <source>
        <strain evidence="5 6">CCFEE 6328</strain>
    </source>
</reference>
<keyword evidence="3" id="KW-0812">Transmembrane</keyword>
<dbReference type="SUPFAM" id="SSF103473">
    <property type="entry name" value="MFS general substrate transporter"/>
    <property type="match status" value="2"/>
</dbReference>
<keyword evidence="3" id="KW-0472">Membrane</keyword>
<feature type="transmembrane region" description="Helical" evidence="3">
    <location>
        <begin position="33"/>
        <end position="53"/>
    </location>
</feature>
<dbReference type="Gene3D" id="1.20.1250.20">
    <property type="entry name" value="MFS general substrate transporter like domains"/>
    <property type="match status" value="2"/>
</dbReference>
<dbReference type="Proteomes" id="UP001345691">
    <property type="component" value="Unassembled WGS sequence"/>
</dbReference>
<feature type="domain" description="Major facilitator superfamily (MFS) profile" evidence="4">
    <location>
        <begin position="24"/>
        <end position="484"/>
    </location>
</feature>
<comment type="subcellular location">
    <subcellularLocation>
        <location evidence="1">Membrane</location>
        <topology evidence="1">Multi-pass membrane protein</topology>
    </subcellularLocation>
</comment>
<dbReference type="PROSITE" id="PS50850">
    <property type="entry name" value="MFS"/>
    <property type="match status" value="1"/>
</dbReference>
<feature type="transmembrane region" description="Helical" evidence="3">
    <location>
        <begin position="199"/>
        <end position="221"/>
    </location>
</feature>
<feature type="transmembrane region" description="Helical" evidence="3">
    <location>
        <begin position="456"/>
        <end position="478"/>
    </location>
</feature>
<protein>
    <recommendedName>
        <fullName evidence="4">Major facilitator superfamily (MFS) profile domain-containing protein</fullName>
    </recommendedName>
</protein>
<evidence type="ECO:0000256" key="2">
    <source>
        <dbReference type="SAM" id="MobiDB-lite"/>
    </source>
</evidence>
<feature type="transmembrane region" description="Helical" evidence="3">
    <location>
        <begin position="378"/>
        <end position="399"/>
    </location>
</feature>
<feature type="compositionally biased region" description="Basic and acidic residues" evidence="2">
    <location>
        <begin position="539"/>
        <end position="558"/>
    </location>
</feature>
<evidence type="ECO:0000256" key="1">
    <source>
        <dbReference type="ARBA" id="ARBA00004141"/>
    </source>
</evidence>
<feature type="compositionally biased region" description="Low complexity" evidence="2">
    <location>
        <begin position="244"/>
        <end position="253"/>
    </location>
</feature>
<keyword evidence="6" id="KW-1185">Reference proteome</keyword>
<feature type="compositionally biased region" description="Polar residues" evidence="2">
    <location>
        <begin position="254"/>
        <end position="268"/>
    </location>
</feature>
<evidence type="ECO:0000313" key="6">
    <source>
        <dbReference type="Proteomes" id="UP001345691"/>
    </source>
</evidence>
<organism evidence="5 6">
    <name type="scientific">Exophiala sideris</name>
    <dbReference type="NCBI Taxonomy" id="1016849"/>
    <lineage>
        <taxon>Eukaryota</taxon>
        <taxon>Fungi</taxon>
        <taxon>Dikarya</taxon>
        <taxon>Ascomycota</taxon>
        <taxon>Pezizomycotina</taxon>
        <taxon>Eurotiomycetes</taxon>
        <taxon>Chaetothyriomycetidae</taxon>
        <taxon>Chaetothyriales</taxon>
        <taxon>Herpotrichiellaceae</taxon>
        <taxon>Exophiala</taxon>
    </lineage>
</organism>
<evidence type="ECO:0000259" key="4">
    <source>
        <dbReference type="PROSITE" id="PS50850"/>
    </source>
</evidence>
<dbReference type="PANTHER" id="PTHR23520">
    <property type="entry name" value="TRANSPORTER, PUTATIVE (AFU_ORTHOLOGUE AFUA_3G04000)-RELATED"/>
    <property type="match status" value="1"/>
</dbReference>